<evidence type="ECO:0000259" key="8">
    <source>
        <dbReference type="PROSITE" id="PS51740"/>
    </source>
</evidence>
<name>A0A368E1F2_9PROT</name>
<dbReference type="InterPro" id="IPR037914">
    <property type="entry name" value="SpoVT-AbrB_sf"/>
</dbReference>
<feature type="domain" description="SpoVT-AbrB" evidence="8">
    <location>
        <begin position="83"/>
        <end position="126"/>
    </location>
</feature>
<comment type="subcellular location">
    <subcellularLocation>
        <location evidence="7">Cytoplasm</location>
        <location evidence="7">Nucleoid</location>
    </subcellularLocation>
</comment>
<dbReference type="InterPro" id="IPR035644">
    <property type="entry name" value="MraZ_C"/>
</dbReference>
<proteinExistence type="inferred from homology"/>
<keyword evidence="4 7" id="KW-0805">Transcription regulation</keyword>
<keyword evidence="3" id="KW-0677">Repeat</keyword>
<evidence type="ECO:0000313" key="9">
    <source>
        <dbReference type="EMBL" id="RCL77932.1"/>
    </source>
</evidence>
<dbReference type="Pfam" id="PF02381">
    <property type="entry name" value="MraZ"/>
    <property type="match status" value="1"/>
</dbReference>
<reference evidence="9 10" key="1">
    <citation type="journal article" date="2018" name="Microbiome">
        <title>Fine metagenomic profile of the Mediterranean stratified and mixed water columns revealed by assembly and recruitment.</title>
        <authorList>
            <person name="Haro-Moreno J.M."/>
            <person name="Lopez-Perez M."/>
            <person name="De La Torre J.R."/>
            <person name="Picazo A."/>
            <person name="Camacho A."/>
            <person name="Rodriguez-Valera F."/>
        </authorList>
    </citation>
    <scope>NUCLEOTIDE SEQUENCE [LARGE SCALE GENOMIC DNA]</scope>
    <source>
        <strain evidence="9">MED-G55</strain>
    </source>
</reference>
<keyword evidence="6 7" id="KW-0804">Transcription</keyword>
<dbReference type="GO" id="GO:0009295">
    <property type="term" value="C:nucleoid"/>
    <property type="evidence" value="ECO:0007669"/>
    <property type="project" value="UniProtKB-SubCell"/>
</dbReference>
<keyword evidence="5 7" id="KW-0238">DNA-binding</keyword>
<organism evidence="9 10">
    <name type="scientific">PS1 clade bacterium</name>
    <dbReference type="NCBI Taxonomy" id="2175152"/>
    <lineage>
        <taxon>Bacteria</taxon>
        <taxon>Pseudomonadati</taxon>
        <taxon>Pseudomonadota</taxon>
        <taxon>Alphaproteobacteria</taxon>
        <taxon>PS1 clade</taxon>
    </lineage>
</organism>
<dbReference type="PROSITE" id="PS51740">
    <property type="entry name" value="SPOVT_ABRB"/>
    <property type="match status" value="2"/>
</dbReference>
<feature type="domain" description="SpoVT-AbrB" evidence="8">
    <location>
        <begin position="7"/>
        <end position="60"/>
    </location>
</feature>
<dbReference type="EMBL" id="QOQF01000004">
    <property type="protein sequence ID" value="RCL77932.1"/>
    <property type="molecule type" value="Genomic_DNA"/>
</dbReference>
<evidence type="ECO:0000256" key="3">
    <source>
        <dbReference type="ARBA" id="ARBA00022737"/>
    </source>
</evidence>
<evidence type="ECO:0000256" key="6">
    <source>
        <dbReference type="ARBA" id="ARBA00023163"/>
    </source>
</evidence>
<dbReference type="InterPro" id="IPR007159">
    <property type="entry name" value="SpoVT-AbrB_dom"/>
</dbReference>
<dbReference type="AlphaFoldDB" id="A0A368E1F2"/>
<evidence type="ECO:0000256" key="5">
    <source>
        <dbReference type="ARBA" id="ARBA00023125"/>
    </source>
</evidence>
<dbReference type="InterPro" id="IPR003444">
    <property type="entry name" value="MraZ"/>
</dbReference>
<dbReference type="GO" id="GO:0003700">
    <property type="term" value="F:DNA-binding transcription factor activity"/>
    <property type="evidence" value="ECO:0007669"/>
    <property type="project" value="UniProtKB-UniRule"/>
</dbReference>
<dbReference type="PANTHER" id="PTHR34701">
    <property type="entry name" value="TRANSCRIPTIONAL REGULATOR MRAZ"/>
    <property type="match status" value="1"/>
</dbReference>
<evidence type="ECO:0000313" key="10">
    <source>
        <dbReference type="Proteomes" id="UP000252132"/>
    </source>
</evidence>
<keyword evidence="2 7" id="KW-0963">Cytoplasm</keyword>
<dbReference type="PANTHER" id="PTHR34701:SF1">
    <property type="entry name" value="TRANSCRIPTIONAL REGULATOR MRAZ"/>
    <property type="match status" value="1"/>
</dbReference>
<dbReference type="GO" id="GO:2000143">
    <property type="term" value="P:negative regulation of DNA-templated transcription initiation"/>
    <property type="evidence" value="ECO:0007669"/>
    <property type="project" value="TreeGrafter"/>
</dbReference>
<gene>
    <name evidence="7" type="primary">mraZ</name>
    <name evidence="9" type="ORF">DBW69_01990</name>
</gene>
<protein>
    <recommendedName>
        <fullName evidence="1 7">Transcriptional regulator MraZ</fullName>
    </recommendedName>
</protein>
<dbReference type="Gene3D" id="3.40.1550.20">
    <property type="entry name" value="Transcriptional regulator MraZ domain"/>
    <property type="match status" value="1"/>
</dbReference>
<sequence length="160" mass="17026">MTAFMSTVTGKIDAKGRVSVPSVFRAAAVAQGFNGVYLYPSFTEQAVEGGGQLLMDSVNQMVGQLDPYSEERDALATALFADSHQLNFDGDGRVSLPTALLDHAGIDKSLTFVGLGAKFQIWEPEIFADHRSKARDLAKQHRGMLRSLAGGPLPDKAGGG</sequence>
<dbReference type="InterPro" id="IPR020603">
    <property type="entry name" value="MraZ_dom"/>
</dbReference>
<comment type="subunit">
    <text evidence="7">Forms oligomers.</text>
</comment>
<comment type="similarity">
    <text evidence="7">Belongs to the MraZ family.</text>
</comment>
<dbReference type="SUPFAM" id="SSF89447">
    <property type="entry name" value="AbrB/MazE/MraZ-like"/>
    <property type="match status" value="1"/>
</dbReference>
<dbReference type="InterPro" id="IPR035642">
    <property type="entry name" value="MraZ_N"/>
</dbReference>
<evidence type="ECO:0000256" key="4">
    <source>
        <dbReference type="ARBA" id="ARBA00023015"/>
    </source>
</evidence>
<evidence type="ECO:0000256" key="2">
    <source>
        <dbReference type="ARBA" id="ARBA00022490"/>
    </source>
</evidence>
<evidence type="ECO:0000256" key="7">
    <source>
        <dbReference type="HAMAP-Rule" id="MF_01008"/>
    </source>
</evidence>
<dbReference type="HAMAP" id="MF_01008">
    <property type="entry name" value="MraZ"/>
    <property type="match status" value="1"/>
</dbReference>
<dbReference type="GO" id="GO:0005737">
    <property type="term" value="C:cytoplasm"/>
    <property type="evidence" value="ECO:0007669"/>
    <property type="project" value="UniProtKB-UniRule"/>
</dbReference>
<evidence type="ECO:0000256" key="1">
    <source>
        <dbReference type="ARBA" id="ARBA00013860"/>
    </source>
</evidence>
<dbReference type="Proteomes" id="UP000252132">
    <property type="component" value="Unassembled WGS sequence"/>
</dbReference>
<dbReference type="InterPro" id="IPR038619">
    <property type="entry name" value="MraZ_sf"/>
</dbReference>
<accession>A0A368E1F2</accession>
<dbReference type="CDD" id="cd16320">
    <property type="entry name" value="MraZ_N"/>
    <property type="match status" value="1"/>
</dbReference>
<comment type="caution">
    <text evidence="9">The sequence shown here is derived from an EMBL/GenBank/DDBJ whole genome shotgun (WGS) entry which is preliminary data.</text>
</comment>
<dbReference type="CDD" id="cd16321">
    <property type="entry name" value="MraZ_C"/>
    <property type="match status" value="1"/>
</dbReference>
<dbReference type="GO" id="GO:0000976">
    <property type="term" value="F:transcription cis-regulatory region binding"/>
    <property type="evidence" value="ECO:0007669"/>
    <property type="project" value="TreeGrafter"/>
</dbReference>